<organism evidence="3 4">
    <name type="scientific">Methylobacterium thuringiense</name>
    <dbReference type="NCBI Taxonomy" id="1003091"/>
    <lineage>
        <taxon>Bacteria</taxon>
        <taxon>Pseudomonadati</taxon>
        <taxon>Pseudomonadota</taxon>
        <taxon>Alphaproteobacteria</taxon>
        <taxon>Hyphomicrobiales</taxon>
        <taxon>Methylobacteriaceae</taxon>
        <taxon>Methylobacterium</taxon>
    </lineage>
</organism>
<gene>
    <name evidence="3" type="ORF">EKPJFOCH_4108</name>
</gene>
<evidence type="ECO:0000256" key="1">
    <source>
        <dbReference type="SAM" id="Phobius"/>
    </source>
</evidence>
<keyword evidence="1" id="KW-1133">Transmembrane helix</keyword>
<evidence type="ECO:0000313" key="4">
    <source>
        <dbReference type="Proteomes" id="UP001055101"/>
    </source>
</evidence>
<dbReference type="InterPro" id="IPR025902">
    <property type="entry name" value="LssY-like-C_dom"/>
</dbReference>
<protein>
    <recommendedName>
        <fullName evidence="2">LssY-like C-terminal domain-containing protein</fullName>
    </recommendedName>
</protein>
<feature type="transmembrane region" description="Helical" evidence="1">
    <location>
        <begin position="35"/>
        <end position="54"/>
    </location>
</feature>
<keyword evidence="4" id="KW-1185">Reference proteome</keyword>
<keyword evidence="1" id="KW-0472">Membrane</keyword>
<dbReference type="Proteomes" id="UP001055101">
    <property type="component" value="Unassembled WGS sequence"/>
</dbReference>
<reference evidence="3" key="2">
    <citation type="submission" date="2021-08" db="EMBL/GenBank/DDBJ databases">
        <authorList>
            <person name="Tani A."/>
            <person name="Ola A."/>
            <person name="Ogura Y."/>
            <person name="Katsura K."/>
            <person name="Hayashi T."/>
        </authorList>
    </citation>
    <scope>NUCLEOTIDE SEQUENCE</scope>
    <source>
        <strain evidence="3">DSM 23674</strain>
    </source>
</reference>
<evidence type="ECO:0000259" key="2">
    <source>
        <dbReference type="Pfam" id="PF14067"/>
    </source>
</evidence>
<reference evidence="3" key="1">
    <citation type="journal article" date="2021" name="Front. Microbiol.">
        <title>Comprehensive Comparative Genomics and Phenotyping of Methylobacterium Species.</title>
        <authorList>
            <person name="Alessa O."/>
            <person name="Ogura Y."/>
            <person name="Fujitani Y."/>
            <person name="Takami H."/>
            <person name="Hayashi T."/>
            <person name="Sahin N."/>
            <person name="Tani A."/>
        </authorList>
    </citation>
    <scope>NUCLEOTIDE SEQUENCE</scope>
    <source>
        <strain evidence="3">DSM 23674</strain>
    </source>
</reference>
<proteinExistence type="predicted"/>
<feature type="domain" description="LssY-like C-terminal" evidence="2">
    <location>
        <begin position="69"/>
        <end position="264"/>
    </location>
</feature>
<evidence type="ECO:0000313" key="3">
    <source>
        <dbReference type="EMBL" id="GJE57591.1"/>
    </source>
</evidence>
<comment type="caution">
    <text evidence="3">The sequence shown here is derived from an EMBL/GenBank/DDBJ whole genome shotgun (WGS) entry which is preliminary data.</text>
</comment>
<feature type="transmembrane region" description="Helical" evidence="1">
    <location>
        <begin position="12"/>
        <end position="29"/>
    </location>
</feature>
<accession>A0ABQ4TSH4</accession>
<name>A0ABQ4TSH4_9HYPH</name>
<dbReference type="EMBL" id="BPRA01000024">
    <property type="protein sequence ID" value="GJE57591.1"/>
    <property type="molecule type" value="Genomic_DNA"/>
</dbReference>
<dbReference type="Pfam" id="PF14067">
    <property type="entry name" value="LssY_C"/>
    <property type="match status" value="1"/>
</dbReference>
<sequence length="279" mass="30622">MKRLKLLGQRTLVALLGLITVWLILVLFYDVADRRLPLVLAIASTYVAAAYLILPRAIRLGAHILNRGRVPSYTMTGDGLPGDPVNLVLIGTFDDLRRAFALAGWTQADPLGLRSSWLMAYAFVLNRPYPSAPFSTLFLFNRGQDTGFQCSIDDSPRKRHHVRFWGLSAERDEGSLDTVAFWLASGSPAASERAMWVGAATKDIGLSLTSLSLQVTHATDVDADAERAFLVQVLTDHGGIGPVRYHRPGERLTLGSVNRYLSDGMLAVADLRPEPDHGR</sequence>
<keyword evidence="1" id="KW-0812">Transmembrane</keyword>
<dbReference type="RefSeq" id="WP_147816681.1">
    <property type="nucleotide sequence ID" value="NZ_BPRA01000024.1"/>
</dbReference>